<dbReference type="EMBL" id="JPQU01000034">
    <property type="protein sequence ID" value="KFE55301.1"/>
    <property type="molecule type" value="Genomic_DNA"/>
</dbReference>
<accession>A0A085VIN8</accession>
<keyword evidence="1" id="KW-0175">Coiled coil</keyword>
<dbReference type="PANTHER" id="PTHR21248">
    <property type="entry name" value="CARDIOLIPIN SYNTHASE"/>
    <property type="match status" value="1"/>
</dbReference>
<feature type="coiled-coil region" evidence="1">
    <location>
        <begin position="242"/>
        <end position="269"/>
    </location>
</feature>
<evidence type="ECO:0000256" key="1">
    <source>
        <dbReference type="SAM" id="Coils"/>
    </source>
</evidence>
<comment type="caution">
    <text evidence="4">The sequence shown here is derived from an EMBL/GenBank/DDBJ whole genome shotgun (WGS) entry which is preliminary data.</text>
</comment>
<organism evidence="4 5">
    <name type="scientific">Pseudomonas syringae</name>
    <dbReference type="NCBI Taxonomy" id="317"/>
    <lineage>
        <taxon>Bacteria</taxon>
        <taxon>Pseudomonadati</taxon>
        <taxon>Pseudomonadota</taxon>
        <taxon>Gammaproteobacteria</taxon>
        <taxon>Pseudomonadales</taxon>
        <taxon>Pseudomonadaceae</taxon>
        <taxon>Pseudomonas</taxon>
    </lineage>
</organism>
<dbReference type="PANTHER" id="PTHR21248:SF12">
    <property type="entry name" value="CARDIOLIPIN SYNTHASE C"/>
    <property type="match status" value="1"/>
</dbReference>
<protein>
    <submittedName>
        <fullName evidence="4">Phospholipase</fullName>
    </submittedName>
</protein>
<keyword evidence="5" id="KW-1185">Reference proteome</keyword>
<dbReference type="SMART" id="SM00155">
    <property type="entry name" value="PLDc"/>
    <property type="match status" value="2"/>
</dbReference>
<feature type="chain" id="PRO_5001798931" evidence="2">
    <location>
        <begin position="24"/>
        <end position="527"/>
    </location>
</feature>
<dbReference type="GO" id="GO:0030572">
    <property type="term" value="F:phosphatidyltransferase activity"/>
    <property type="evidence" value="ECO:0007669"/>
    <property type="project" value="UniProtKB-ARBA"/>
</dbReference>
<evidence type="ECO:0000259" key="3">
    <source>
        <dbReference type="PROSITE" id="PS50035"/>
    </source>
</evidence>
<evidence type="ECO:0000256" key="2">
    <source>
        <dbReference type="SAM" id="SignalP"/>
    </source>
</evidence>
<dbReference type="Gene3D" id="3.30.870.10">
    <property type="entry name" value="Endonuclease Chain A"/>
    <property type="match status" value="2"/>
</dbReference>
<dbReference type="OrthoDB" id="9814092at2"/>
<dbReference type="InterPro" id="IPR001736">
    <property type="entry name" value="PLipase_D/transphosphatidylase"/>
</dbReference>
<dbReference type="Proteomes" id="UP000028631">
    <property type="component" value="Unassembled WGS sequence"/>
</dbReference>
<evidence type="ECO:0000313" key="5">
    <source>
        <dbReference type="Proteomes" id="UP000028631"/>
    </source>
</evidence>
<dbReference type="PROSITE" id="PS50035">
    <property type="entry name" value="PLD"/>
    <property type="match status" value="2"/>
</dbReference>
<feature type="domain" description="PLD phosphodiesterase" evidence="3">
    <location>
        <begin position="419"/>
        <end position="446"/>
    </location>
</feature>
<feature type="domain" description="PLD phosphodiesterase" evidence="3">
    <location>
        <begin position="165"/>
        <end position="192"/>
    </location>
</feature>
<proteinExistence type="predicted"/>
<evidence type="ECO:0000313" key="4">
    <source>
        <dbReference type="EMBL" id="KFE55301.1"/>
    </source>
</evidence>
<dbReference type="CDD" id="cd09113">
    <property type="entry name" value="PLDc_ymdC_like_2"/>
    <property type="match status" value="1"/>
</dbReference>
<name>A0A085VIN8_PSESX</name>
<dbReference type="Pfam" id="PF13091">
    <property type="entry name" value="PLDc_2"/>
    <property type="match status" value="2"/>
</dbReference>
<dbReference type="RefSeq" id="WP_032628442.1">
    <property type="nucleotide sequence ID" value="NZ_JPQU01000034.1"/>
</dbReference>
<feature type="signal peptide" evidence="2">
    <location>
        <begin position="1"/>
        <end position="23"/>
    </location>
</feature>
<dbReference type="AlphaFoldDB" id="A0A085VIN8"/>
<dbReference type="CDD" id="cd09111">
    <property type="entry name" value="PLDc_ymdC_like_1"/>
    <property type="match status" value="1"/>
</dbReference>
<reference evidence="4 5" key="1">
    <citation type="submission" date="2014-07" db="EMBL/GenBank/DDBJ databases">
        <title>Draft Genome Sequences of Environmental Pseudomonas syringae strains.</title>
        <authorList>
            <person name="Baltrus D.A."/>
            <person name="Berge O."/>
            <person name="Morris C."/>
        </authorList>
    </citation>
    <scope>NUCLEOTIDE SEQUENCE [LARGE SCALE GENOMIC DNA]</scope>
    <source>
        <strain evidence="4 5">GAW0119</strain>
    </source>
</reference>
<sequence>MKNTWALPFCLLVVLCVSGCAHTSVPNEPSQALPPSDSAFGRSIQSMAMPHEGRSGFRLLSNSTEAFMARAELIRNARSSLDLQYYIVHDGLSTRALIDELLKAADRGVRVRILLDDTTSDGLDQAIATLAAHPNIQIRLFNPQSLGRETGVTRTMGRLFNLSRQHRRMHNKLFLADSSAAIVGGRNLGDEYFDAEENLNFTDIDMLSVGPVAQQLGHSFDQYWNSTLSKPIAEFMYFLPTVRDLAKSRKRLEASLEESRQKHHALYDRLMTYQTQPRMKIWLNELVWAHNQALWDAPTKVLARGEPDPHLLLTTQLVPELANVKQELILVSAYFVPGEEGLHYLTGRADAGVAVSLLTNSLEATDVPAVHGGYAPYRQELLEHGVKLFELRRQPGDPGSSGGGSGPHLFSKGTFGGGSDSSLHSKAMIFDRQKSFVGSFNFDPRSVLWNTEVGVLVDSPQLTESLRELALQGMAPDLSYQAKLEGGQVVWVTEDNGKIHTLHKEPGDKWRRFNAWFSRAVGLEKML</sequence>
<keyword evidence="2" id="KW-0732">Signal</keyword>
<dbReference type="SUPFAM" id="SSF56024">
    <property type="entry name" value="Phospholipase D/nuclease"/>
    <property type="match status" value="2"/>
</dbReference>
<dbReference type="InterPro" id="IPR025202">
    <property type="entry name" value="PLD-like_dom"/>
</dbReference>
<gene>
    <name evidence="4" type="ORF">IV01_11770</name>
</gene>
<dbReference type="PATRIC" id="fig|317.175.peg.2448"/>
<dbReference type="GO" id="GO:0032049">
    <property type="term" value="P:cardiolipin biosynthetic process"/>
    <property type="evidence" value="ECO:0007669"/>
    <property type="project" value="UniProtKB-ARBA"/>
</dbReference>